<evidence type="ECO:0000313" key="3">
    <source>
        <dbReference type="Proteomes" id="UP000197153"/>
    </source>
</evidence>
<reference evidence="2 3" key="1">
    <citation type="submission" date="2017-06" db="EMBL/GenBank/DDBJ databases">
        <title>Complete genome sequence of Nitrospirillum amazonense strain CBAmC, an endophytic nitrogen-fixing and plant growth-promoting bacterium, isolated from sugarcane.</title>
        <authorList>
            <person name="Schwab S."/>
            <person name="dos Santos Teixeira K.R."/>
            <person name="Simoes Araujo J.L."/>
            <person name="Soares Vidal M."/>
            <person name="Borges de Freitas H.R."/>
            <person name="Rivello Crivelaro A.L."/>
            <person name="Bueno de Camargo Nunes A."/>
            <person name="dos Santos C.M."/>
            <person name="Palmeira da Silva Rosa D."/>
            <person name="da Silva Padilha D."/>
            <person name="da Silva E."/>
            <person name="Araujo Terra L."/>
            <person name="Soares Mendes V."/>
            <person name="Farinelli L."/>
            <person name="Magalhaes Cruz L."/>
            <person name="Baldani J.I."/>
        </authorList>
    </citation>
    <scope>NUCLEOTIDE SEQUENCE [LARGE SCALE GENOMIC DNA]</scope>
    <source>
        <strain evidence="2 3">CBAmC</strain>
    </source>
</reference>
<dbReference type="GO" id="GO:0005886">
    <property type="term" value="C:plasma membrane"/>
    <property type="evidence" value="ECO:0007669"/>
    <property type="project" value="TreeGrafter"/>
</dbReference>
<accession>A0A248K0Z3</accession>
<evidence type="ECO:0000313" key="2">
    <source>
        <dbReference type="EMBL" id="ASG24104.1"/>
    </source>
</evidence>
<keyword evidence="1" id="KW-1133">Transmembrane helix</keyword>
<dbReference type="InterPro" id="IPR050445">
    <property type="entry name" value="Bact_polysacc_biosynth/exp"/>
</dbReference>
<dbReference type="KEGG" id="nao:Y958_24585"/>
<dbReference type="PANTHER" id="PTHR32309:SF13">
    <property type="entry name" value="FERRIC ENTEROBACTIN TRANSPORT PROTEIN FEPE"/>
    <property type="match status" value="1"/>
</dbReference>
<keyword evidence="1" id="KW-0812">Transmembrane</keyword>
<proteinExistence type="predicted"/>
<dbReference type="Proteomes" id="UP000197153">
    <property type="component" value="Chromosome 3"/>
</dbReference>
<gene>
    <name evidence="2" type="ORF">Y958_24585</name>
</gene>
<protein>
    <recommendedName>
        <fullName evidence="4">Polysaccharide chain length determinant N-terminal domain-containing protein</fullName>
    </recommendedName>
</protein>
<dbReference type="RefSeq" id="WP_088874549.1">
    <property type="nucleotide sequence ID" value="NZ_CP022112.1"/>
</dbReference>
<keyword evidence="1" id="KW-0472">Membrane</keyword>
<keyword evidence="3" id="KW-1185">Reference proteome</keyword>
<feature type="transmembrane region" description="Helical" evidence="1">
    <location>
        <begin position="62"/>
        <end position="88"/>
    </location>
</feature>
<dbReference type="AlphaFoldDB" id="A0A248K0Z3"/>
<feature type="transmembrane region" description="Helical" evidence="1">
    <location>
        <begin position="312"/>
        <end position="331"/>
    </location>
</feature>
<dbReference type="GO" id="GO:0004713">
    <property type="term" value="F:protein tyrosine kinase activity"/>
    <property type="evidence" value="ECO:0007669"/>
    <property type="project" value="TreeGrafter"/>
</dbReference>
<dbReference type="EMBL" id="CP022112">
    <property type="protein sequence ID" value="ASG24104.1"/>
    <property type="molecule type" value="Genomic_DNA"/>
</dbReference>
<name>A0A248K0Z3_9PROT</name>
<organism evidence="2 3">
    <name type="scientific">Nitrospirillum viridazoti CBAmc</name>
    <dbReference type="NCBI Taxonomy" id="1441467"/>
    <lineage>
        <taxon>Bacteria</taxon>
        <taxon>Pseudomonadati</taxon>
        <taxon>Pseudomonadota</taxon>
        <taxon>Alphaproteobacteria</taxon>
        <taxon>Rhodospirillales</taxon>
        <taxon>Azospirillaceae</taxon>
        <taxon>Nitrospirillum</taxon>
        <taxon>Nitrospirillum viridazoti</taxon>
    </lineage>
</organism>
<evidence type="ECO:0000256" key="1">
    <source>
        <dbReference type="SAM" id="Phobius"/>
    </source>
</evidence>
<sequence>MTVGVDTPDLAWAGRTVPDGASDGAWVPRGQGGDGLGGDGLGGDGLGGDGLGLFLGRLRRHWFLAAFLFLASVGASVAAAFLLPSYWRVEVLVMPVSKSGAGFGNLDLGSASGLLGGLGGLGGVAGLLGKSSSSNEDEAMAVLGSRELFDTYAAQQDLLPILFASKWDAAAKQWKVPADEVPTLRRGFKLFNRSIRDITLDRRSGIVTLAITWKDRDLAVRWARDLIALTNAQLRDRALADANRNLAYLRTAMANAQKEGNSNALNAALVSAYERTLQNYMYATGQTEFAFRIIDPPTVPDVRERVWPNRPLFLALGVILGALLAAGAAHLRGRAVERR</sequence>
<dbReference type="PANTHER" id="PTHR32309">
    <property type="entry name" value="TYROSINE-PROTEIN KINASE"/>
    <property type="match status" value="1"/>
</dbReference>
<evidence type="ECO:0008006" key="4">
    <source>
        <dbReference type="Google" id="ProtNLM"/>
    </source>
</evidence>